<dbReference type="EMBL" id="QXWZ01000001">
    <property type="protein sequence ID" value="NBI77427.1"/>
    <property type="molecule type" value="Genomic_DNA"/>
</dbReference>
<dbReference type="Pfam" id="PF00563">
    <property type="entry name" value="EAL"/>
    <property type="match status" value="1"/>
</dbReference>
<dbReference type="PROSITE" id="PS51833">
    <property type="entry name" value="HDOD"/>
    <property type="match status" value="1"/>
</dbReference>
<accession>A0A845RDT9</accession>
<comment type="caution">
    <text evidence="3">The sequence shown here is derived from an EMBL/GenBank/DDBJ whole genome shotgun (WGS) entry which is preliminary data.</text>
</comment>
<dbReference type="Proteomes" id="UP000446348">
    <property type="component" value="Unassembled WGS sequence"/>
</dbReference>
<evidence type="ECO:0000313" key="6">
    <source>
        <dbReference type="Proteomes" id="UP000462501"/>
    </source>
</evidence>
<evidence type="ECO:0000313" key="3">
    <source>
        <dbReference type="EMBL" id="NBI77427.1"/>
    </source>
</evidence>
<dbReference type="PANTHER" id="PTHR33525:SF4">
    <property type="entry name" value="CYCLIC DI-GMP PHOSPHODIESTERASE CDGJ"/>
    <property type="match status" value="1"/>
</dbReference>
<evidence type="ECO:0000313" key="5">
    <source>
        <dbReference type="Proteomes" id="UP000446348"/>
    </source>
</evidence>
<reference evidence="3 5" key="1">
    <citation type="submission" date="2018-08" db="EMBL/GenBank/DDBJ databases">
        <title>Murine metabolic-syndrome-specific gut microbial biobank.</title>
        <authorList>
            <person name="Liu C."/>
        </authorList>
    </citation>
    <scope>NUCLEOTIDE SEQUENCE [LARGE SCALE GENOMIC DNA]</scope>
    <source>
        <strain evidence="3 5">X69</strain>
    </source>
</reference>
<dbReference type="OrthoDB" id="9804751at2"/>
<dbReference type="InterPro" id="IPR001633">
    <property type="entry name" value="EAL_dom"/>
</dbReference>
<feature type="domain" description="HDOD" evidence="2">
    <location>
        <begin position="201"/>
        <end position="389"/>
    </location>
</feature>
<dbReference type="Gene3D" id="1.10.3210.10">
    <property type="entry name" value="Hypothetical protein af1432"/>
    <property type="match status" value="1"/>
</dbReference>
<dbReference type="InterPro" id="IPR014408">
    <property type="entry name" value="dGMP_Pdiesterase_EAL/HD-GYP"/>
</dbReference>
<gene>
    <name evidence="3" type="ORF">D3Z39_00810</name>
    <name evidence="4" type="ORF">FMM72_07820</name>
</gene>
<organism evidence="3 5">
    <name type="scientific">Anaerotruncus colihominis</name>
    <dbReference type="NCBI Taxonomy" id="169435"/>
    <lineage>
        <taxon>Bacteria</taxon>
        <taxon>Bacillati</taxon>
        <taxon>Bacillota</taxon>
        <taxon>Clostridia</taxon>
        <taxon>Eubacteriales</taxon>
        <taxon>Oscillospiraceae</taxon>
        <taxon>Anaerotruncus</taxon>
    </lineage>
</organism>
<dbReference type="AlphaFoldDB" id="A0A845RDT9"/>
<dbReference type="Proteomes" id="UP000462501">
    <property type="component" value="Unassembled WGS sequence"/>
</dbReference>
<evidence type="ECO:0000313" key="4">
    <source>
        <dbReference type="EMBL" id="NDO39164.1"/>
    </source>
</evidence>
<protein>
    <submittedName>
        <fullName evidence="3">HDOD domain-containing protein</fullName>
    </submittedName>
</protein>
<dbReference type="SUPFAM" id="SSF109604">
    <property type="entry name" value="HD-domain/PDEase-like"/>
    <property type="match status" value="1"/>
</dbReference>
<proteinExistence type="predicted"/>
<reference evidence="4 6" key="2">
    <citation type="submission" date="2019-06" db="EMBL/GenBank/DDBJ databases">
        <title>Draft genome sequences of 15 bacterial species constituting the stable defined intestinal microbiota of the GM15 gnotobiotic mouse model.</title>
        <authorList>
            <person name="Elie C."/>
            <person name="Mathieu A."/>
            <person name="Saliou A."/>
            <person name="Darnaud M."/>
            <person name="Leulier F."/>
            <person name="Tamellini A."/>
        </authorList>
    </citation>
    <scope>NUCLEOTIDE SEQUENCE [LARGE SCALE GENOMIC DNA]</scope>
    <source>
        <strain evidence="4 6">JM4-15</strain>
    </source>
</reference>
<dbReference type="Pfam" id="PF08668">
    <property type="entry name" value="HDOD"/>
    <property type="match status" value="1"/>
</dbReference>
<sequence>METYIVRQPILDSSGKVTAYEILYKEDETALYNQRDSRVANAIEEFLTELSNEKFLGGKTAFLTFTPNLLMKNIPRMFSPERLVIQIEDNSIVHPVAQKMIYRYRKQGYSIACAGFEFSPRYFGIMDALDYIKVNFSEIDETKPTNSSVVNVVNIAHSFQKKVVAFKVNTPEALALTKELGCEMVQGTYVAEQKQSKVHRVDHMQSNFFQLMIAVTKDEPDIDEIARIISRDVTLAFSLMKLVNSAYFALRNQAKSVQQALVVLGLGQLKQWIYLLSFKRDNGGASDELIKQSFLRANFCMELSKNISDFPISPSEAYMMGMFSTLDQLMEVPLEMALEELPISDYVKTALLKNEGRCGALYQLVLCYEKADWNEMTWHAKLLQIPMDIITRIYFECVEYVNSIWNSLLSQNVDGDAQAAADMADTVSAQ</sequence>
<dbReference type="RefSeq" id="WP_160208182.1">
    <property type="nucleotide sequence ID" value="NZ_JANJZM010000001.1"/>
</dbReference>
<dbReference type="PIRSF" id="PIRSF003180">
    <property type="entry name" value="DiGMPpdiest_YuxH"/>
    <property type="match status" value="1"/>
</dbReference>
<name>A0A845RDT9_9FIRM</name>
<dbReference type="InterPro" id="IPR013976">
    <property type="entry name" value="HDOD"/>
</dbReference>
<dbReference type="SUPFAM" id="SSF141868">
    <property type="entry name" value="EAL domain-like"/>
    <property type="match status" value="1"/>
</dbReference>
<dbReference type="InterPro" id="IPR035919">
    <property type="entry name" value="EAL_sf"/>
</dbReference>
<dbReference type="Gene3D" id="3.20.20.450">
    <property type="entry name" value="EAL domain"/>
    <property type="match status" value="1"/>
</dbReference>
<dbReference type="PANTHER" id="PTHR33525">
    <property type="match status" value="1"/>
</dbReference>
<dbReference type="PROSITE" id="PS50883">
    <property type="entry name" value="EAL"/>
    <property type="match status" value="1"/>
</dbReference>
<dbReference type="InterPro" id="IPR052340">
    <property type="entry name" value="RNase_Y/CdgJ"/>
</dbReference>
<evidence type="ECO:0000259" key="2">
    <source>
        <dbReference type="PROSITE" id="PS51833"/>
    </source>
</evidence>
<dbReference type="EMBL" id="VIQT01000010">
    <property type="protein sequence ID" value="NDO39164.1"/>
    <property type="molecule type" value="Genomic_DNA"/>
</dbReference>
<feature type="domain" description="EAL" evidence="1">
    <location>
        <begin position="1"/>
        <end position="207"/>
    </location>
</feature>
<evidence type="ECO:0000259" key="1">
    <source>
        <dbReference type="PROSITE" id="PS50883"/>
    </source>
</evidence>